<dbReference type="EMBL" id="CVQI01032130">
    <property type="protein sequence ID" value="CRK40495.1"/>
    <property type="molecule type" value="Genomic_DNA"/>
</dbReference>
<sequence>MALYMSVTTIGPIVGPIISGASSSVSWRWPFWIATLIAIAGLPLVLALPETYSPVLYNKAIRKLLKQNAPKFDIAAGQHPQVLDSRLQAPELKPFNAREIFLRPLNLLVTEPILFFTSAYLTMGYAVFYLMFQAYPQVFQRFYRLRPGIAALAYLPMIVGVIGSLAIFAAFTSYHDRRTRAGASWTEKEIYRRLPLACIASPFRPVLVGLDCVGIDSPSGASDEWRLLCLWFPIAFHGDGKLFDRRISTKFGFSTRCCKHDEVDRSYPAATVG</sequence>
<dbReference type="Proteomes" id="UP000044602">
    <property type="component" value="Unassembled WGS sequence"/>
</dbReference>
<organism evidence="7 9">
    <name type="scientific">Verticillium longisporum</name>
    <name type="common">Verticillium dahliae var. longisporum</name>
    <dbReference type="NCBI Taxonomy" id="100787"/>
    <lineage>
        <taxon>Eukaryota</taxon>
        <taxon>Fungi</taxon>
        <taxon>Dikarya</taxon>
        <taxon>Ascomycota</taxon>
        <taxon>Pezizomycotina</taxon>
        <taxon>Sordariomycetes</taxon>
        <taxon>Hypocreomycetidae</taxon>
        <taxon>Glomerellales</taxon>
        <taxon>Plectosphaerellaceae</taxon>
        <taxon>Verticillium</taxon>
    </lineage>
</organism>
<comment type="subcellular location">
    <subcellularLocation>
        <location evidence="1">Membrane</location>
        <topology evidence="1">Multi-pass membrane protein</topology>
    </subcellularLocation>
</comment>
<evidence type="ECO:0000313" key="7">
    <source>
        <dbReference type="EMBL" id="CRK40495.1"/>
    </source>
</evidence>
<dbReference type="AlphaFoldDB" id="A0A0G4N2F1"/>
<keyword evidence="4 5" id="KW-0472">Membrane</keyword>
<dbReference type="InterPro" id="IPR036259">
    <property type="entry name" value="MFS_trans_sf"/>
</dbReference>
<evidence type="ECO:0000256" key="3">
    <source>
        <dbReference type="ARBA" id="ARBA00022989"/>
    </source>
</evidence>
<keyword evidence="8" id="KW-1185">Reference proteome</keyword>
<evidence type="ECO:0000256" key="5">
    <source>
        <dbReference type="SAM" id="Phobius"/>
    </source>
</evidence>
<proteinExistence type="predicted"/>
<dbReference type="PANTHER" id="PTHR23502">
    <property type="entry name" value="MAJOR FACILITATOR SUPERFAMILY"/>
    <property type="match status" value="1"/>
</dbReference>
<dbReference type="STRING" id="100787.A0A0G4N2F1"/>
<reference evidence="8 9" key="1">
    <citation type="submission" date="2015-05" db="EMBL/GenBank/DDBJ databases">
        <authorList>
            <person name="Fogelqvist Johan"/>
        </authorList>
    </citation>
    <scope>NUCLEOTIDE SEQUENCE [LARGE SCALE GENOMIC DNA]</scope>
    <source>
        <strain evidence="6">VL1</strain>
        <strain evidence="7">VL2</strain>
    </source>
</reference>
<name>A0A0G4N2F1_VERLO</name>
<evidence type="ECO:0000256" key="4">
    <source>
        <dbReference type="ARBA" id="ARBA00023136"/>
    </source>
</evidence>
<dbReference type="PANTHER" id="PTHR23502:SF74">
    <property type="entry name" value="MAJOR FACILITATOR SUPERFAMILY (MFS) PROFILE DOMAIN-CONTAINING PROTEIN"/>
    <property type="match status" value="1"/>
</dbReference>
<evidence type="ECO:0000256" key="1">
    <source>
        <dbReference type="ARBA" id="ARBA00004141"/>
    </source>
</evidence>
<gene>
    <name evidence="6" type="ORF">BN1708_015934</name>
    <name evidence="7" type="ORF">BN1723_015749</name>
</gene>
<evidence type="ECO:0000313" key="9">
    <source>
        <dbReference type="Proteomes" id="UP000045706"/>
    </source>
</evidence>
<dbReference type="EMBL" id="CVQH01021707">
    <property type="protein sequence ID" value="CRK31335.1"/>
    <property type="molecule type" value="Genomic_DNA"/>
</dbReference>
<dbReference type="Proteomes" id="UP000045706">
    <property type="component" value="Unassembled WGS sequence"/>
</dbReference>
<keyword evidence="3 5" id="KW-1133">Transmembrane helix</keyword>
<accession>A0A0G4N2F1</accession>
<feature type="transmembrane region" description="Helical" evidence="5">
    <location>
        <begin position="29"/>
        <end position="49"/>
    </location>
</feature>
<dbReference type="Pfam" id="PF07690">
    <property type="entry name" value="MFS_1"/>
    <property type="match status" value="1"/>
</dbReference>
<evidence type="ECO:0000313" key="8">
    <source>
        <dbReference type="Proteomes" id="UP000044602"/>
    </source>
</evidence>
<feature type="transmembrane region" description="Helical" evidence="5">
    <location>
        <begin position="113"/>
        <end position="132"/>
    </location>
</feature>
<feature type="transmembrane region" description="Helical" evidence="5">
    <location>
        <begin position="152"/>
        <end position="171"/>
    </location>
</feature>
<dbReference type="InterPro" id="IPR011701">
    <property type="entry name" value="MFS"/>
</dbReference>
<evidence type="ECO:0008006" key="10">
    <source>
        <dbReference type="Google" id="ProtNLM"/>
    </source>
</evidence>
<evidence type="ECO:0000256" key="2">
    <source>
        <dbReference type="ARBA" id="ARBA00022692"/>
    </source>
</evidence>
<dbReference type="GO" id="GO:0005886">
    <property type="term" value="C:plasma membrane"/>
    <property type="evidence" value="ECO:0007669"/>
    <property type="project" value="TreeGrafter"/>
</dbReference>
<dbReference type="Gene3D" id="1.20.1250.20">
    <property type="entry name" value="MFS general substrate transporter like domains"/>
    <property type="match status" value="1"/>
</dbReference>
<dbReference type="SUPFAM" id="SSF103473">
    <property type="entry name" value="MFS general substrate transporter"/>
    <property type="match status" value="1"/>
</dbReference>
<keyword evidence="2 5" id="KW-0812">Transmembrane</keyword>
<dbReference type="GO" id="GO:0022857">
    <property type="term" value="F:transmembrane transporter activity"/>
    <property type="evidence" value="ECO:0007669"/>
    <property type="project" value="InterPro"/>
</dbReference>
<evidence type="ECO:0000313" key="6">
    <source>
        <dbReference type="EMBL" id="CRK31335.1"/>
    </source>
</evidence>
<protein>
    <recommendedName>
        <fullName evidence="10">Major facilitator superfamily (MFS) profile domain-containing protein</fullName>
    </recommendedName>
</protein>